<accession>A0ABN3ZBW3</accession>
<dbReference type="Proteomes" id="UP000006867">
    <property type="component" value="Chromosome"/>
</dbReference>
<organism evidence="1 2">
    <name type="scientific">Bacillus atrophaeus (strain 1942)</name>
    <dbReference type="NCBI Taxonomy" id="720555"/>
    <lineage>
        <taxon>Bacteria</taxon>
        <taxon>Bacillati</taxon>
        <taxon>Bacillota</taxon>
        <taxon>Bacilli</taxon>
        <taxon>Bacillales</taxon>
        <taxon>Bacillaceae</taxon>
        <taxon>Bacillus</taxon>
    </lineage>
</organism>
<keyword evidence="2" id="KW-1185">Reference proteome</keyword>
<reference evidence="1 2" key="1">
    <citation type="journal article" date="2011" name="Front. Microbiol.">
        <title>Genomic signatures of strain selection and enhancement in Bacillus atrophaeus var. globigii, a historical biowarfare simulant.</title>
        <authorList>
            <person name="Gibbons H.S."/>
            <person name="Broomall S.M."/>
            <person name="McNew L.A."/>
            <person name="Daligault H."/>
            <person name="Chapman C."/>
            <person name="Bruce D."/>
            <person name="Karavis M."/>
            <person name="Krepps M."/>
            <person name="McGregor P.A."/>
            <person name="Hong C."/>
            <person name="Park K.H."/>
            <person name="Akmal A."/>
            <person name="Feldman A."/>
            <person name="Lin J.S."/>
            <person name="Chang W.E."/>
            <person name="Higgs B.W."/>
            <person name="Demirev P."/>
            <person name="Lindquist J."/>
            <person name="Liem A."/>
            <person name="Fochler E."/>
            <person name="Read T.D."/>
            <person name="Tapia R."/>
            <person name="Johnson S."/>
            <person name="Bishop-Lilly K.A."/>
            <person name="Detter C."/>
            <person name="Han C."/>
            <person name="Sozhamannan S."/>
            <person name="Rosenzweig C.N."/>
            <person name="Skowronski E.W."/>
        </authorList>
    </citation>
    <scope>NUCLEOTIDE SEQUENCE [LARGE SCALE GENOMIC DNA]</scope>
    <source>
        <strain evidence="1 2">1942</strain>
    </source>
</reference>
<evidence type="ECO:0000313" key="2">
    <source>
        <dbReference type="Proteomes" id="UP000006867"/>
    </source>
</evidence>
<dbReference type="EMBL" id="CP002207">
    <property type="protein sequence ID" value="ADP31686.1"/>
    <property type="molecule type" value="Genomic_DNA"/>
</dbReference>
<name>A0ABN3ZBW3_BACA1</name>
<sequence length="90" mass="9838">MGKEKVEVASATLSKDGQNVTAYRVDGSRAVLLEGVNLENVCLEDSKGNQVEFDKPIDPEQEIADLKAQLKQLTVEFEKLSATTETKAVK</sequence>
<proteinExistence type="predicted"/>
<gene>
    <name evidence="1" type="ordered locus">BATR1942_03660</name>
</gene>
<evidence type="ECO:0000313" key="1">
    <source>
        <dbReference type="EMBL" id="ADP31686.1"/>
    </source>
</evidence>
<evidence type="ECO:0008006" key="3">
    <source>
        <dbReference type="Google" id="ProtNLM"/>
    </source>
</evidence>
<protein>
    <recommendedName>
        <fullName evidence="3">Phage protein</fullName>
    </recommendedName>
</protein>